<dbReference type="NCBIfam" id="TIGR01007">
    <property type="entry name" value="eps_fam"/>
    <property type="match status" value="1"/>
</dbReference>
<protein>
    <submittedName>
        <fullName evidence="11">Polysaccharide biosynthesis tyrosine autokinase</fullName>
        <ecNumber evidence="11">2.7.10.2</ecNumber>
    </submittedName>
</protein>
<feature type="domain" description="Polysaccharide chain length determinant N-terminal" evidence="10">
    <location>
        <begin position="8"/>
        <end position="88"/>
    </location>
</feature>
<reference evidence="11 12" key="1">
    <citation type="submission" date="2020-10" db="EMBL/GenBank/DDBJ databases">
        <title>Ca. Dormibacterota MAGs.</title>
        <authorList>
            <person name="Montgomery K."/>
        </authorList>
    </citation>
    <scope>NUCLEOTIDE SEQUENCE [LARGE SCALE GENOMIC DNA]</scope>
    <source>
        <strain evidence="11">SC8812_S17_18</strain>
    </source>
</reference>
<dbReference type="Pfam" id="PF02706">
    <property type="entry name" value="Wzz"/>
    <property type="match status" value="1"/>
</dbReference>
<keyword evidence="8 9" id="KW-0472">Membrane</keyword>
<dbReference type="RefSeq" id="WP_337314236.1">
    <property type="nucleotide sequence ID" value="NZ_JAEKNS010000156.1"/>
</dbReference>
<evidence type="ECO:0000256" key="1">
    <source>
        <dbReference type="ARBA" id="ARBA00004651"/>
    </source>
</evidence>
<keyword evidence="4 9" id="KW-0812">Transmembrane</keyword>
<dbReference type="PANTHER" id="PTHR32309:SF13">
    <property type="entry name" value="FERRIC ENTEROBACTIN TRANSPORT PROTEIN FEPE"/>
    <property type="match status" value="1"/>
</dbReference>
<feature type="transmembrane region" description="Helical" evidence="9">
    <location>
        <begin position="13"/>
        <end position="32"/>
    </location>
</feature>
<dbReference type="SUPFAM" id="SSF52540">
    <property type="entry name" value="P-loop containing nucleoside triphosphate hydrolases"/>
    <property type="match status" value="1"/>
</dbReference>
<proteinExistence type="inferred from homology"/>
<dbReference type="EC" id="2.7.10.2" evidence="11"/>
<keyword evidence="11" id="KW-0808">Transferase</keyword>
<dbReference type="GO" id="GO:0005524">
    <property type="term" value="F:ATP binding"/>
    <property type="evidence" value="ECO:0007669"/>
    <property type="project" value="UniProtKB-KW"/>
</dbReference>
<evidence type="ECO:0000256" key="8">
    <source>
        <dbReference type="ARBA" id="ARBA00023136"/>
    </source>
</evidence>
<evidence type="ECO:0000256" key="5">
    <source>
        <dbReference type="ARBA" id="ARBA00022741"/>
    </source>
</evidence>
<evidence type="ECO:0000256" key="6">
    <source>
        <dbReference type="ARBA" id="ARBA00022840"/>
    </source>
</evidence>
<evidence type="ECO:0000256" key="3">
    <source>
        <dbReference type="ARBA" id="ARBA00022475"/>
    </source>
</evidence>
<accession>A0A934K0J2</accession>
<dbReference type="GO" id="GO:0004715">
    <property type="term" value="F:non-membrane spanning protein tyrosine kinase activity"/>
    <property type="evidence" value="ECO:0007669"/>
    <property type="project" value="UniProtKB-EC"/>
</dbReference>
<comment type="subcellular location">
    <subcellularLocation>
        <location evidence="1">Cell membrane</location>
        <topology evidence="1">Multi-pass membrane protein</topology>
    </subcellularLocation>
</comment>
<evidence type="ECO:0000256" key="2">
    <source>
        <dbReference type="ARBA" id="ARBA00006683"/>
    </source>
</evidence>
<dbReference type="CDD" id="cd05387">
    <property type="entry name" value="BY-kinase"/>
    <property type="match status" value="1"/>
</dbReference>
<dbReference type="InterPro" id="IPR003856">
    <property type="entry name" value="LPS_length_determ_N"/>
</dbReference>
<dbReference type="InterPro" id="IPR050445">
    <property type="entry name" value="Bact_polysacc_biosynth/exp"/>
</dbReference>
<keyword evidence="6" id="KW-0067">ATP-binding</keyword>
<sequence>MDPQKLRKLVRRWTVPVVLITLVGGVVAYALTRRMTPIYEAQATVLVVAGPQQAGANTGVSLNPDQVTATAATLMAEPPILQRVINELKLDVTTEQLARNVIATPVTNAELVNVTVQNPDPALGTRIANTLTADFVDQVTQQNTQRINQAGAAFQGQINALNTSIAQEESQLANAPRGQDTTGVKAEIAANSAQLTTLTATYGTFRATQAQNLETVSVAAPASQPNQPSSPKLALNVALGVVAGLIVALSLATLAEYLDQGLDSEDDVRERLGVPCLATVPRFNSRPGAPRDQRHEERARESYRRLRTNLLFSELDSPLKTIVVTSARPGEGKTRTASNLAVSLASSEKSVLLIDADMHRPNQHRIFSKPITQGLSEMLLAAAATGHPVLNGRHETTYANLSVLTSGVLPPNPSELLASRRTRLLIHGLEKQRDILIIDTPPAQALTDALSVAAHSSGVILVVESGKTNAADARAVIDSLQNVGAKVLGVVLNKAKDRQLASYYYYEQAPTSSASALETTGAAAKSADEAIARP</sequence>
<dbReference type="Proteomes" id="UP000606991">
    <property type="component" value="Unassembled WGS sequence"/>
</dbReference>
<dbReference type="Gene3D" id="3.40.50.300">
    <property type="entry name" value="P-loop containing nucleotide triphosphate hydrolases"/>
    <property type="match status" value="1"/>
</dbReference>
<gene>
    <name evidence="11" type="ORF">JF886_15865</name>
</gene>
<keyword evidence="5" id="KW-0547">Nucleotide-binding</keyword>
<evidence type="ECO:0000259" key="10">
    <source>
        <dbReference type="Pfam" id="PF02706"/>
    </source>
</evidence>
<organism evidence="11 12">
    <name type="scientific">Candidatus Aeolococcus gillhamiae</name>
    <dbReference type="NCBI Taxonomy" id="3127015"/>
    <lineage>
        <taxon>Bacteria</taxon>
        <taxon>Bacillati</taxon>
        <taxon>Candidatus Dormiibacterota</taxon>
        <taxon>Candidatus Dormibacteria</taxon>
        <taxon>Candidatus Aeolococcales</taxon>
        <taxon>Candidatus Aeolococcaceae</taxon>
        <taxon>Candidatus Aeolococcus</taxon>
    </lineage>
</organism>
<evidence type="ECO:0000313" key="12">
    <source>
        <dbReference type="Proteomes" id="UP000606991"/>
    </source>
</evidence>
<keyword evidence="3" id="KW-1003">Cell membrane</keyword>
<keyword evidence="7 9" id="KW-1133">Transmembrane helix</keyword>
<comment type="similarity">
    <text evidence="2">Belongs to the CpsC/CapA family.</text>
</comment>
<evidence type="ECO:0000313" key="11">
    <source>
        <dbReference type="EMBL" id="MBJ7596305.1"/>
    </source>
</evidence>
<evidence type="ECO:0000256" key="9">
    <source>
        <dbReference type="SAM" id="Phobius"/>
    </source>
</evidence>
<dbReference type="AlphaFoldDB" id="A0A934K0J2"/>
<dbReference type="EMBL" id="JAEKNS010000156">
    <property type="protein sequence ID" value="MBJ7596305.1"/>
    <property type="molecule type" value="Genomic_DNA"/>
</dbReference>
<dbReference type="InterPro" id="IPR027417">
    <property type="entry name" value="P-loop_NTPase"/>
</dbReference>
<dbReference type="InterPro" id="IPR005702">
    <property type="entry name" value="Wzc-like_C"/>
</dbReference>
<dbReference type="PANTHER" id="PTHR32309">
    <property type="entry name" value="TYROSINE-PROTEIN KINASE"/>
    <property type="match status" value="1"/>
</dbReference>
<dbReference type="Pfam" id="PF10609">
    <property type="entry name" value="ParA"/>
    <property type="match status" value="1"/>
</dbReference>
<dbReference type="GO" id="GO:0005886">
    <property type="term" value="C:plasma membrane"/>
    <property type="evidence" value="ECO:0007669"/>
    <property type="project" value="UniProtKB-SubCell"/>
</dbReference>
<name>A0A934K0J2_9BACT</name>
<evidence type="ECO:0000256" key="4">
    <source>
        <dbReference type="ARBA" id="ARBA00022692"/>
    </source>
</evidence>
<comment type="caution">
    <text evidence="11">The sequence shown here is derived from an EMBL/GenBank/DDBJ whole genome shotgun (WGS) entry which is preliminary data.</text>
</comment>
<evidence type="ECO:0000256" key="7">
    <source>
        <dbReference type="ARBA" id="ARBA00022989"/>
    </source>
</evidence>
<dbReference type="InterPro" id="IPR033756">
    <property type="entry name" value="YlxH/NBP35"/>
</dbReference>